<dbReference type="Proteomes" id="UP001396898">
    <property type="component" value="Unassembled WGS sequence"/>
</dbReference>
<evidence type="ECO:0000313" key="6">
    <source>
        <dbReference type="EMBL" id="KAK8023286.1"/>
    </source>
</evidence>
<evidence type="ECO:0000256" key="4">
    <source>
        <dbReference type="SAM" id="MobiDB-lite"/>
    </source>
</evidence>
<dbReference type="Pfam" id="PF14420">
    <property type="entry name" value="Clr5"/>
    <property type="match status" value="1"/>
</dbReference>
<dbReference type="PANTHER" id="PTHR24198">
    <property type="entry name" value="ANKYRIN REPEAT AND PROTEIN KINASE DOMAIN-CONTAINING PROTEIN"/>
    <property type="match status" value="1"/>
</dbReference>
<feature type="region of interest" description="Disordered" evidence="4">
    <location>
        <begin position="1142"/>
        <end position="1167"/>
    </location>
</feature>
<organism evidence="6 7">
    <name type="scientific">Apiospora marii</name>
    <dbReference type="NCBI Taxonomy" id="335849"/>
    <lineage>
        <taxon>Eukaryota</taxon>
        <taxon>Fungi</taxon>
        <taxon>Dikarya</taxon>
        <taxon>Ascomycota</taxon>
        <taxon>Pezizomycotina</taxon>
        <taxon>Sordariomycetes</taxon>
        <taxon>Xylariomycetidae</taxon>
        <taxon>Amphisphaeriales</taxon>
        <taxon>Apiosporaceae</taxon>
        <taxon>Apiospora</taxon>
    </lineage>
</organism>
<feature type="repeat" description="ANK" evidence="3">
    <location>
        <begin position="530"/>
        <end position="562"/>
    </location>
</feature>
<dbReference type="Gene3D" id="1.25.40.20">
    <property type="entry name" value="Ankyrin repeat-containing domain"/>
    <property type="match status" value="2"/>
</dbReference>
<comment type="caution">
    <text evidence="6">The sequence shown here is derived from an EMBL/GenBank/DDBJ whole genome shotgun (WGS) entry which is preliminary data.</text>
</comment>
<evidence type="ECO:0000256" key="1">
    <source>
        <dbReference type="ARBA" id="ARBA00022737"/>
    </source>
</evidence>
<evidence type="ECO:0000256" key="2">
    <source>
        <dbReference type="ARBA" id="ARBA00023043"/>
    </source>
</evidence>
<keyword evidence="7" id="KW-1185">Reference proteome</keyword>
<sequence length="1181" mass="133038">MDFNWDPHLDEVRNLYIVERKSLKEIQQTFKQKYGCTASQKQWTQQLGRWKLKKNLSEKDWKYVSHVTRKRKAMHKDSLVFVSGVQVPPERIKTGWRNHSTKPRDPIRRGDLCVHPCLYSYYRGTELALAAISIKAQRLFSAFERIMHNFDFPYRDIACHMPDEAPDSHDERAYQIAHGQGLNSLHAVMEVLTFLLSNNMLSEKLNHDAETYDRCVIGIFEWYLMIGSSFNGIFFTEDRTFQAVLEEAFASIICSSRLDLLKTLVAFHPGVKKLFNRSIIREPGFHGASSPIELALNNGDIRTADFLSSHGATIDDTGINTIRYIETSRSSPYYSWRVHNTFETVDWILARCTKIRESKLLKILAWLDDGQRNETTAALVLDKLWQIEVSTDLRSPASALLYAIRFNNQEFIENIVPCGARLLQDEVPQGYDIALSTAKSWVHFMPLGEATYSLDKTMFPRLLEIVSRAQDPQTPKMLLGEALITAAAVGNLDAIELLLETTVDVNWWSNYFIGRRYGKPAIFEKETSQKKRTPLRAALAHRQTGAIKLLLQAGAEVQEDDIMEAIRQDIFDQFQDLLGFRIDMTSCSLLSLVQNDCLRFLSSIELVNLTWTENCGGAETALADAIVMGRTDLVDCLKEHGSLRYDPFALIAAVLAAQSLRDRSTIEYMLGLRETSLSNDHTSSYLELAAFFIAVSFQDIETLKMFEYSGLFETYQAHISGESHLYFDNIWGVRCLLAGWSRFFLDEAYYLNELHYQNGYHRVETILSTAEDAIGHGIASLLGLAVGIGANQATMGFLLQTLPKPSAIDVVIALMNSYESLNNFSGSSHIPIDPRRIHDLIDLAPDVKYWKHTEYPTLLQAAIEAGFDCVALRLLEIGSDVNALPPTLGQGRNALQAACNQGSLSLVQRLLEAGAEVNSPVTNDNNPTALQIAVMIGHIPLATLLLDSGADCNNTSCYEGTAIEFAAENGRIDMIELLLARGVQTTCTYRWQYFRAIQSASERAHHVAETILRDHRPWDQDDWKSFEETCICYAGTYRYMHGDSEFGVHQRTCPVSLRSFHEGGSKTNELEPPDSLYQGVGVNSITINSPLTVAPRERMEASIDLMEYELDSGSCGTNNSTPRPHLIDLDERLFSAEDSISGQRFSLGPPQRLPDGLLNEEAGNDDWPEDWVNFDPMDTST</sequence>
<dbReference type="InterPro" id="IPR025676">
    <property type="entry name" value="Clr5_dom"/>
</dbReference>
<dbReference type="EMBL" id="JAQQWI010000008">
    <property type="protein sequence ID" value="KAK8023286.1"/>
    <property type="molecule type" value="Genomic_DNA"/>
</dbReference>
<dbReference type="Pfam" id="PF12796">
    <property type="entry name" value="Ank_2"/>
    <property type="match status" value="1"/>
</dbReference>
<dbReference type="PROSITE" id="PS50297">
    <property type="entry name" value="ANK_REP_REGION"/>
    <property type="match status" value="3"/>
</dbReference>
<dbReference type="InterPro" id="IPR036770">
    <property type="entry name" value="Ankyrin_rpt-contain_sf"/>
</dbReference>
<feature type="repeat" description="ANK" evidence="3">
    <location>
        <begin position="890"/>
        <end position="922"/>
    </location>
</feature>
<name>A0ABR1S0Y5_9PEZI</name>
<accession>A0ABR1S0Y5</accession>
<dbReference type="SMART" id="SM00248">
    <property type="entry name" value="ANK"/>
    <property type="match status" value="8"/>
</dbReference>
<feature type="repeat" description="ANK" evidence="3">
    <location>
        <begin position="925"/>
        <end position="957"/>
    </location>
</feature>
<evidence type="ECO:0000259" key="5">
    <source>
        <dbReference type="Pfam" id="PF14420"/>
    </source>
</evidence>
<proteinExistence type="predicted"/>
<dbReference type="PROSITE" id="PS50088">
    <property type="entry name" value="ANK_REPEAT"/>
    <property type="match status" value="3"/>
</dbReference>
<dbReference type="SUPFAM" id="SSF48403">
    <property type="entry name" value="Ankyrin repeat"/>
    <property type="match status" value="1"/>
</dbReference>
<evidence type="ECO:0000313" key="7">
    <source>
        <dbReference type="Proteomes" id="UP001396898"/>
    </source>
</evidence>
<keyword evidence="2 3" id="KW-0040">ANK repeat</keyword>
<protein>
    <submittedName>
        <fullName evidence="6">Transposase-like protein</fullName>
    </submittedName>
</protein>
<keyword evidence="1" id="KW-0677">Repeat</keyword>
<dbReference type="PANTHER" id="PTHR24198:SF165">
    <property type="entry name" value="ANKYRIN REPEAT-CONTAINING PROTEIN-RELATED"/>
    <property type="match status" value="1"/>
</dbReference>
<feature type="domain" description="Clr5" evidence="5">
    <location>
        <begin position="4"/>
        <end position="54"/>
    </location>
</feature>
<reference evidence="6 7" key="1">
    <citation type="submission" date="2023-01" db="EMBL/GenBank/DDBJ databases">
        <title>Analysis of 21 Apiospora genomes using comparative genomics revels a genus with tremendous synthesis potential of carbohydrate active enzymes and secondary metabolites.</title>
        <authorList>
            <person name="Sorensen T."/>
        </authorList>
    </citation>
    <scope>NUCLEOTIDE SEQUENCE [LARGE SCALE GENOMIC DNA]</scope>
    <source>
        <strain evidence="6 7">CBS 20057</strain>
    </source>
</reference>
<dbReference type="InterPro" id="IPR002110">
    <property type="entry name" value="Ankyrin_rpt"/>
</dbReference>
<evidence type="ECO:0000256" key="3">
    <source>
        <dbReference type="PROSITE-ProRule" id="PRU00023"/>
    </source>
</evidence>
<gene>
    <name evidence="6" type="ORF">PG991_006525</name>
</gene>